<dbReference type="PANTHER" id="PTHR34296:SF2">
    <property type="entry name" value="ABC TRANSPORTER GUANOSINE-BINDING PROTEIN NUPN"/>
    <property type="match status" value="1"/>
</dbReference>
<sequence length="371" mass="38007">MKAIRRFPGGIQLNKNILKGLALASVSALTLAGCASAPAEPTVTPVDYKACMVSDEGGFDDGSFNEEAYNGLKEAVAVLGVQSADAQSESGTDYQPNVDAMVAEGCNIIIPVGFALGAATDVASAANPAVNFAPVDTALSNADFSPKYVSNVKPLLFDTAEAAFLAGYVAAATSKTGKVATFGGAPYPSVTIFMDGFKQGVAYYNEVKGAKVKVLGTDGDDQSKWTMTGDFSDVAKGKTVSANFIKQGADVILPVAGPVGAGAGQAALEASGVYVIGVDTDWYKAPKFDEFKSLILTSVQKNMSVAVFETIKAGLEGTFTGGEDIYVGTLANKGVGVSPEHEVAWAAGLADEIAALEADIVAGTVDVVSSY</sequence>
<dbReference type="PANTHER" id="PTHR34296">
    <property type="entry name" value="TRANSCRIPTIONAL ACTIVATOR PROTEIN MED"/>
    <property type="match status" value="1"/>
</dbReference>
<organism evidence="8">
    <name type="scientific">freshwater metagenome</name>
    <dbReference type="NCBI Taxonomy" id="449393"/>
    <lineage>
        <taxon>unclassified sequences</taxon>
        <taxon>metagenomes</taxon>
        <taxon>ecological metagenomes</taxon>
    </lineage>
</organism>
<dbReference type="InterPro" id="IPR003760">
    <property type="entry name" value="PnrA-like"/>
</dbReference>
<reference evidence="8" key="1">
    <citation type="submission" date="2020-05" db="EMBL/GenBank/DDBJ databases">
        <authorList>
            <person name="Chiriac C."/>
            <person name="Salcher M."/>
            <person name="Ghai R."/>
            <person name="Kavagutti S V."/>
        </authorList>
    </citation>
    <scope>NUCLEOTIDE SEQUENCE</scope>
</reference>
<keyword evidence="6" id="KW-0449">Lipoprotein</keyword>
<comment type="similarity">
    <text evidence="2">Belongs to the BMP lipoprotein family.</text>
</comment>
<dbReference type="SUPFAM" id="SSF53822">
    <property type="entry name" value="Periplasmic binding protein-like I"/>
    <property type="match status" value="1"/>
</dbReference>
<dbReference type="EMBL" id="CAEZVD010000013">
    <property type="protein sequence ID" value="CAB4617428.1"/>
    <property type="molecule type" value="Genomic_DNA"/>
</dbReference>
<evidence type="ECO:0000256" key="4">
    <source>
        <dbReference type="ARBA" id="ARBA00022729"/>
    </source>
</evidence>
<keyword evidence="5" id="KW-0472">Membrane</keyword>
<dbReference type="InterPro" id="IPR028082">
    <property type="entry name" value="Peripla_BP_I"/>
</dbReference>
<gene>
    <name evidence="8" type="ORF">UFOPK1909_00293</name>
</gene>
<name>A0A6J6I9I8_9ZZZZ</name>
<comment type="subcellular location">
    <subcellularLocation>
        <location evidence="1">Cell membrane</location>
        <topology evidence="1">Lipid-anchor</topology>
    </subcellularLocation>
</comment>
<dbReference type="Gene3D" id="3.40.50.2300">
    <property type="match status" value="2"/>
</dbReference>
<proteinExistence type="inferred from homology"/>
<evidence type="ECO:0000259" key="7">
    <source>
        <dbReference type="Pfam" id="PF02608"/>
    </source>
</evidence>
<feature type="domain" description="ABC transporter substrate-binding protein PnrA-like" evidence="7">
    <location>
        <begin position="51"/>
        <end position="340"/>
    </location>
</feature>
<evidence type="ECO:0000256" key="6">
    <source>
        <dbReference type="ARBA" id="ARBA00023288"/>
    </source>
</evidence>
<evidence type="ECO:0000313" key="8">
    <source>
        <dbReference type="EMBL" id="CAB4617428.1"/>
    </source>
</evidence>
<accession>A0A6J6I9I8</accession>
<dbReference type="Pfam" id="PF02608">
    <property type="entry name" value="Bmp"/>
    <property type="match status" value="1"/>
</dbReference>
<dbReference type="CDD" id="cd06354">
    <property type="entry name" value="PBP1_PrnA-like"/>
    <property type="match status" value="1"/>
</dbReference>
<dbReference type="PROSITE" id="PS51257">
    <property type="entry name" value="PROKAR_LIPOPROTEIN"/>
    <property type="match status" value="1"/>
</dbReference>
<dbReference type="InterPro" id="IPR050957">
    <property type="entry name" value="BMP_lipoprotein"/>
</dbReference>
<evidence type="ECO:0000256" key="2">
    <source>
        <dbReference type="ARBA" id="ARBA00008610"/>
    </source>
</evidence>
<evidence type="ECO:0000256" key="3">
    <source>
        <dbReference type="ARBA" id="ARBA00022475"/>
    </source>
</evidence>
<dbReference type="AlphaFoldDB" id="A0A6J6I9I8"/>
<evidence type="ECO:0000256" key="5">
    <source>
        <dbReference type="ARBA" id="ARBA00023136"/>
    </source>
</evidence>
<dbReference type="GO" id="GO:0005886">
    <property type="term" value="C:plasma membrane"/>
    <property type="evidence" value="ECO:0007669"/>
    <property type="project" value="UniProtKB-SubCell"/>
</dbReference>
<evidence type="ECO:0000256" key="1">
    <source>
        <dbReference type="ARBA" id="ARBA00004193"/>
    </source>
</evidence>
<protein>
    <submittedName>
        <fullName evidence="8">Unannotated protein</fullName>
    </submittedName>
</protein>
<keyword evidence="3" id="KW-1003">Cell membrane</keyword>
<keyword evidence="4" id="KW-0732">Signal</keyword>